<dbReference type="SUPFAM" id="SSF109604">
    <property type="entry name" value="HD-domain/PDEase-like"/>
    <property type="match status" value="1"/>
</dbReference>
<dbReference type="EMBL" id="JABBNT010000001">
    <property type="protein sequence ID" value="NMM43008.1"/>
    <property type="molecule type" value="Genomic_DNA"/>
</dbReference>
<dbReference type="PANTHER" id="PTHR40202">
    <property type="match status" value="1"/>
</dbReference>
<dbReference type="CDD" id="cd00077">
    <property type="entry name" value="HDc"/>
    <property type="match status" value="1"/>
</dbReference>
<evidence type="ECO:0000313" key="2">
    <source>
        <dbReference type="EMBL" id="NMM43008.1"/>
    </source>
</evidence>
<dbReference type="Gene3D" id="1.10.3210.10">
    <property type="entry name" value="Hypothetical protein af1432"/>
    <property type="match status" value="1"/>
</dbReference>
<feature type="domain" description="HD" evidence="1">
    <location>
        <begin position="53"/>
        <end position="120"/>
    </location>
</feature>
<dbReference type="Proteomes" id="UP000539372">
    <property type="component" value="Unassembled WGS sequence"/>
</dbReference>
<comment type="caution">
    <text evidence="2">The sequence shown here is derived from an EMBL/GenBank/DDBJ whole genome shotgun (WGS) entry which is preliminary data.</text>
</comment>
<dbReference type="InterPro" id="IPR003607">
    <property type="entry name" value="HD/PDEase_dom"/>
</dbReference>
<dbReference type="InterPro" id="IPR006674">
    <property type="entry name" value="HD_domain"/>
</dbReference>
<sequence length="194" mass="22628">MEYVNWTKMEDGTQEDWDLLCRLEEKFNADLVDRVLDQLKSLDVDWGGYRVTRYQHSLQSATRAHRDGADEELVVAALLHDLGDILSPYNHSDLASAILKPFVSEKTHWIVKHHGLFQGYYYDHFLGGDRNARDRFKDHPYYDACAYFCQNYDQNAFDPDYDTLPLDFFEPMVRRVFAQSKYGHMELASTAAAE</sequence>
<dbReference type="InterPro" id="IPR052567">
    <property type="entry name" value="OP_Dioxygenase"/>
</dbReference>
<name>A0A7Y0DWX9_9PROT</name>
<proteinExistence type="predicted"/>
<keyword evidence="3" id="KW-1185">Reference proteome</keyword>
<dbReference type="RefSeq" id="WP_169623320.1">
    <property type="nucleotide sequence ID" value="NZ_JABBNT010000001.1"/>
</dbReference>
<reference evidence="2 3" key="1">
    <citation type="submission" date="2020-04" db="EMBL/GenBank/DDBJ databases">
        <title>Rhodospirillaceae bacterium KN72 isolated from deep sea.</title>
        <authorList>
            <person name="Zhang D.-C."/>
        </authorList>
    </citation>
    <scope>NUCLEOTIDE SEQUENCE [LARGE SCALE GENOMIC DNA]</scope>
    <source>
        <strain evidence="2 3">KN72</strain>
    </source>
</reference>
<dbReference type="PANTHER" id="PTHR40202:SF1">
    <property type="entry name" value="HD DOMAIN-CONTAINING PROTEIN"/>
    <property type="match status" value="1"/>
</dbReference>
<organism evidence="2 3">
    <name type="scientific">Pacificispira spongiicola</name>
    <dbReference type="NCBI Taxonomy" id="2729598"/>
    <lineage>
        <taxon>Bacteria</taxon>
        <taxon>Pseudomonadati</taxon>
        <taxon>Pseudomonadota</taxon>
        <taxon>Alphaproteobacteria</taxon>
        <taxon>Rhodospirillales</taxon>
        <taxon>Rhodospirillaceae</taxon>
        <taxon>Pacificispira</taxon>
    </lineage>
</organism>
<protein>
    <submittedName>
        <fullName evidence="2">HD domain-containing protein</fullName>
    </submittedName>
</protein>
<dbReference type="Pfam" id="PF01966">
    <property type="entry name" value="HD"/>
    <property type="match status" value="1"/>
</dbReference>
<dbReference type="AlphaFoldDB" id="A0A7Y0DWX9"/>
<gene>
    <name evidence="2" type="ORF">HH303_00865</name>
</gene>
<evidence type="ECO:0000313" key="3">
    <source>
        <dbReference type="Proteomes" id="UP000539372"/>
    </source>
</evidence>
<accession>A0A7Y0DWX9</accession>
<evidence type="ECO:0000259" key="1">
    <source>
        <dbReference type="Pfam" id="PF01966"/>
    </source>
</evidence>